<dbReference type="InterPro" id="IPR036908">
    <property type="entry name" value="RlpA-like_sf"/>
</dbReference>
<feature type="signal peptide" evidence="11">
    <location>
        <begin position="1"/>
        <end position="28"/>
    </location>
</feature>
<dbReference type="SUPFAM" id="SSF50685">
    <property type="entry name" value="Barwin-like endoglucanases"/>
    <property type="match status" value="1"/>
</dbReference>
<evidence type="ECO:0000256" key="5">
    <source>
        <dbReference type="ARBA" id="ARBA00022801"/>
    </source>
</evidence>
<evidence type="ECO:0000256" key="10">
    <source>
        <dbReference type="PROSITE-ProRule" id="PRU10069"/>
    </source>
</evidence>
<keyword evidence="6" id="KW-0136">Cellulose degradation</keyword>
<dbReference type="PROSITE" id="PS01140">
    <property type="entry name" value="GLYCOSYL_HYDROL_F45"/>
    <property type="match status" value="1"/>
</dbReference>
<keyword evidence="9" id="KW-0624">Polysaccharide degradation</keyword>
<evidence type="ECO:0000256" key="7">
    <source>
        <dbReference type="ARBA" id="ARBA00023277"/>
    </source>
</evidence>
<protein>
    <recommendedName>
        <fullName evidence="3 10">Cellulase</fullName>
        <ecNumber evidence="3 10">3.2.1.4</ecNumber>
    </recommendedName>
</protein>
<dbReference type="Gene3D" id="2.40.40.10">
    <property type="entry name" value="RlpA-like domain"/>
    <property type="match status" value="1"/>
</dbReference>
<dbReference type="GO" id="GO:0030245">
    <property type="term" value="P:cellulose catabolic process"/>
    <property type="evidence" value="ECO:0007669"/>
    <property type="project" value="UniProtKB-KW"/>
</dbReference>
<gene>
    <name evidence="13" type="ORF">OTI717_LOCUS2210</name>
</gene>
<dbReference type="EC" id="3.2.1.4" evidence="3 10"/>
<dbReference type="GO" id="GO:0030248">
    <property type="term" value="F:cellulose binding"/>
    <property type="evidence" value="ECO:0007669"/>
    <property type="project" value="InterPro"/>
</dbReference>
<evidence type="ECO:0000256" key="8">
    <source>
        <dbReference type="ARBA" id="ARBA00023295"/>
    </source>
</evidence>
<reference evidence="13" key="1">
    <citation type="submission" date="2021-02" db="EMBL/GenBank/DDBJ databases">
        <authorList>
            <person name="Nowell W R."/>
        </authorList>
    </citation>
    <scope>NUCLEOTIDE SEQUENCE</scope>
</reference>
<comment type="caution">
    <text evidence="13">The sequence shown here is derived from an EMBL/GenBank/DDBJ whole genome shotgun (WGS) entry which is preliminary data.</text>
</comment>
<dbReference type="SUPFAM" id="SSF57180">
    <property type="entry name" value="Cellulose-binding domain"/>
    <property type="match status" value="2"/>
</dbReference>
<evidence type="ECO:0000256" key="3">
    <source>
        <dbReference type="ARBA" id="ARBA00012601"/>
    </source>
</evidence>
<dbReference type="EMBL" id="CAJOAX010000104">
    <property type="protein sequence ID" value="CAF3510099.1"/>
    <property type="molecule type" value="Genomic_DNA"/>
</dbReference>
<dbReference type="Pfam" id="PF00734">
    <property type="entry name" value="CBM_1"/>
    <property type="match status" value="2"/>
</dbReference>
<feature type="domain" description="CBM1" evidence="12">
    <location>
        <begin position="82"/>
        <end position="118"/>
    </location>
</feature>
<dbReference type="InterPro" id="IPR000254">
    <property type="entry name" value="CBD"/>
</dbReference>
<dbReference type="GO" id="GO:0005576">
    <property type="term" value="C:extracellular region"/>
    <property type="evidence" value="ECO:0007669"/>
    <property type="project" value="InterPro"/>
</dbReference>
<comment type="similarity">
    <text evidence="2">Belongs to the glycosyl hydrolase 45 (cellulase K) family.</text>
</comment>
<evidence type="ECO:0000256" key="11">
    <source>
        <dbReference type="SAM" id="SignalP"/>
    </source>
</evidence>
<proteinExistence type="inferred from homology"/>
<dbReference type="AlphaFoldDB" id="A0A818HKM5"/>
<dbReference type="InterPro" id="IPR000334">
    <property type="entry name" value="Glyco_hydro_45"/>
</dbReference>
<dbReference type="PROSITE" id="PS51164">
    <property type="entry name" value="CBM1_2"/>
    <property type="match status" value="2"/>
</dbReference>
<keyword evidence="4 11" id="KW-0732">Signal</keyword>
<name>A0A818HKM5_9BILA</name>
<organism evidence="13 14">
    <name type="scientific">Rotaria sordida</name>
    <dbReference type="NCBI Taxonomy" id="392033"/>
    <lineage>
        <taxon>Eukaryota</taxon>
        <taxon>Metazoa</taxon>
        <taxon>Spiralia</taxon>
        <taxon>Gnathifera</taxon>
        <taxon>Rotifera</taxon>
        <taxon>Eurotatoria</taxon>
        <taxon>Bdelloidea</taxon>
        <taxon>Philodinida</taxon>
        <taxon>Philodinidae</taxon>
        <taxon>Rotaria</taxon>
    </lineage>
</organism>
<evidence type="ECO:0000256" key="9">
    <source>
        <dbReference type="ARBA" id="ARBA00023326"/>
    </source>
</evidence>
<dbReference type="GO" id="GO:0008810">
    <property type="term" value="F:cellulase activity"/>
    <property type="evidence" value="ECO:0007669"/>
    <property type="project" value="UniProtKB-EC"/>
</dbReference>
<comment type="catalytic activity">
    <reaction evidence="1 10">
        <text>Endohydrolysis of (1-&gt;4)-beta-D-glucosidic linkages in cellulose, lichenin and cereal beta-D-glucans.</text>
        <dbReference type="EC" id="3.2.1.4"/>
    </reaction>
</comment>
<evidence type="ECO:0000259" key="12">
    <source>
        <dbReference type="PROSITE" id="PS51164"/>
    </source>
</evidence>
<sequence>MTSKENYSHKRSVIFVAFFLNCVAPCANLWEQCGGIGWNGPKTCCSPYVCQYNNDWYSQCLTGSAQSATTVSTGTLTTVNQGCSAQWAQCGGIGWNGPKTCCSPYVCQYNNDWYSQCLTGSAQSATTASAQSATTASTPSTNDGRQSGVTTRYWDCCKASCGWPGKASVTSPVKTCGQNGTTSVDSNTQSGCNGGSAYMCVDQQPWSISSTLSYGFAAAHIAGQGEANWCCACYSLIFTSGPVVNKELIVQVTNTGGDLGNNHFDLQMPGGGVGLFDGCSRQFPGSYSWGQTYGGVSQRSDCANLPTAIQAGCYWRFDWFMNADNPTISFKQVPCPSELIAKTQCSRL</sequence>
<feature type="chain" id="PRO_5032814636" description="Cellulase" evidence="11">
    <location>
        <begin position="29"/>
        <end position="348"/>
    </location>
</feature>
<accession>A0A818HKM5</accession>
<evidence type="ECO:0000313" key="13">
    <source>
        <dbReference type="EMBL" id="CAF3510099.1"/>
    </source>
</evidence>
<evidence type="ECO:0000256" key="4">
    <source>
        <dbReference type="ARBA" id="ARBA00022729"/>
    </source>
</evidence>
<keyword evidence="5" id="KW-0378">Hydrolase</keyword>
<dbReference type="PANTHER" id="PTHR39730:SF1">
    <property type="entry name" value="ENDOGLUCANASE 1"/>
    <property type="match status" value="1"/>
</dbReference>
<keyword evidence="8" id="KW-0326">Glycosidase</keyword>
<dbReference type="Proteomes" id="UP000663823">
    <property type="component" value="Unassembled WGS sequence"/>
</dbReference>
<feature type="active site" description="Nucleophile" evidence="10">
    <location>
        <position position="155"/>
    </location>
</feature>
<dbReference type="PROSITE" id="PS00562">
    <property type="entry name" value="CBM1_1"/>
    <property type="match status" value="2"/>
</dbReference>
<evidence type="ECO:0000256" key="1">
    <source>
        <dbReference type="ARBA" id="ARBA00000966"/>
    </source>
</evidence>
<dbReference type="SMART" id="SM00236">
    <property type="entry name" value="fCBD"/>
    <property type="match status" value="2"/>
</dbReference>
<dbReference type="PANTHER" id="PTHR39730">
    <property type="entry name" value="ENDOGLUCANASE 1"/>
    <property type="match status" value="1"/>
</dbReference>
<evidence type="ECO:0000256" key="6">
    <source>
        <dbReference type="ARBA" id="ARBA00023001"/>
    </source>
</evidence>
<dbReference type="InterPro" id="IPR035971">
    <property type="entry name" value="CBD_sf"/>
</dbReference>
<feature type="domain" description="CBM1" evidence="12">
    <location>
        <begin position="25"/>
        <end position="61"/>
    </location>
</feature>
<dbReference type="Pfam" id="PF02015">
    <property type="entry name" value="Glyco_hydro_45"/>
    <property type="match status" value="1"/>
</dbReference>
<evidence type="ECO:0000256" key="2">
    <source>
        <dbReference type="ARBA" id="ARBA00007793"/>
    </source>
</evidence>
<keyword evidence="7" id="KW-0119">Carbohydrate metabolism</keyword>
<evidence type="ECO:0000313" key="14">
    <source>
        <dbReference type="Proteomes" id="UP000663823"/>
    </source>
</evidence>
<dbReference type="InterPro" id="IPR052288">
    <property type="entry name" value="GH45_Enzymes"/>
</dbReference>